<dbReference type="GO" id="GO:0004386">
    <property type="term" value="F:helicase activity"/>
    <property type="evidence" value="ECO:0007669"/>
    <property type="project" value="UniProtKB-KW"/>
</dbReference>
<dbReference type="InterPro" id="IPR027417">
    <property type="entry name" value="P-loop_NTPase"/>
</dbReference>
<evidence type="ECO:0000313" key="2">
    <source>
        <dbReference type="Proteomes" id="UP000222950"/>
    </source>
</evidence>
<keyword evidence="1" id="KW-0378">Hydrolase</keyword>
<name>A0A1L7N217_9CAUD</name>
<reference evidence="1 2" key="1">
    <citation type="submission" date="2016-12" db="EMBL/GenBank/DDBJ databases">
        <title>Characterization of two jumbo phages RP12 and RP31 infecting the phytopathogen Ralstonia solanacearum.</title>
        <authorList>
            <person name="Kawasaki T."/>
            <person name="Yoshikawa G."/>
            <person name="Ogata H."/>
            <person name="Yamada T."/>
        </authorList>
    </citation>
    <scope>NUCLEOTIDE SEQUENCE [LARGE SCALE GENOMIC DNA]</scope>
    <source>
        <strain evidence="1 2">RP31</strain>
    </source>
</reference>
<keyword evidence="1" id="KW-0347">Helicase</keyword>
<accession>A0A1L7N217</accession>
<evidence type="ECO:0000313" key="1">
    <source>
        <dbReference type="EMBL" id="BAW19527.1"/>
    </source>
</evidence>
<dbReference type="Proteomes" id="UP000222950">
    <property type="component" value="Segment"/>
</dbReference>
<dbReference type="SUPFAM" id="SSF52540">
    <property type="entry name" value="P-loop containing nucleoside triphosphate hydrolases"/>
    <property type="match status" value="1"/>
</dbReference>
<proteinExistence type="predicted"/>
<protein>
    <submittedName>
        <fullName evidence="1">Putative RAD2/SF2 helicase</fullName>
    </submittedName>
</protein>
<dbReference type="EMBL" id="AP017925">
    <property type="protein sequence ID" value="BAW19527.1"/>
    <property type="molecule type" value="Genomic_DNA"/>
</dbReference>
<sequence>MSAVQPSKYFEIDIFSHHFVVKNMSPRGAELAKKFARNFIEYKWERGRRLPFQTFAAYIPRKNHIHFHIGQYKQWRAYLADIGVPDHGFTEVTYGFVDPEPLNAPMLPTELKPSRDYQDEIFHTYLKVPEPSWRKFVGIDPGRGKTYLASWAAAEYNFRIVGFLCPKFLKKWPSDLVENLGLAEEDIISVAGAASLMDVIARAKEGTLTEKAILISNRTYMNYINLYEKHGDEILNMGYDCTPPEFCQVIRAGTRIKDEVHEEFFSMFKIDLYTHIPRAISLSATLEDDDPFTESMYKIAYPVEERCKIVVRAKYITSYALRYHIKKGEELSTTERGSTMYSHIAFEKNFYSKRYSFLMKPYLELINERFEERFLTRFDPGQKCLIYAASIQMCTTIVDFLKSKHPDLDIRRYVAEDPYDNLMNATVCVSTLGSAGTGHDIKGLITVLMTTSLRARKKNIQGPGRLRETPGVDMEFEYFTCMDVPKQVEYHVSKELLLPARMKQCFLVDLPYTVGEK</sequence>
<organism evidence="1 2">
    <name type="scientific">Ralstonia phage RP31</name>
    <dbReference type="NCBI Taxonomy" id="1923890"/>
    <lineage>
        <taxon>Viruses</taxon>
        <taxon>Duplodnaviria</taxon>
        <taxon>Heunggongvirae</taxon>
        <taxon>Uroviricota</taxon>
        <taxon>Caudoviricetes</taxon>
        <taxon>Chimalliviridae</taxon>
        <taxon>Ripduovirus</taxon>
        <taxon>Ripduovirus RP12</taxon>
    </lineage>
</organism>
<keyword evidence="1" id="KW-0067">ATP-binding</keyword>
<keyword evidence="1" id="KW-0547">Nucleotide-binding</keyword>